<comment type="caution">
    <text evidence="1">The sequence shown here is derived from an EMBL/GenBank/DDBJ whole genome shotgun (WGS) entry which is preliminary data.</text>
</comment>
<keyword evidence="2" id="KW-1185">Reference proteome</keyword>
<dbReference type="Proteomes" id="UP000565468">
    <property type="component" value="Unassembled WGS sequence"/>
</dbReference>
<evidence type="ECO:0000313" key="1">
    <source>
        <dbReference type="EMBL" id="NMO96298.1"/>
    </source>
</evidence>
<reference evidence="1 2" key="1">
    <citation type="submission" date="2020-04" db="EMBL/GenBank/DDBJ databases">
        <title>Paenibacillus algicola sp. nov., a novel marine bacterium producing alginate lyase.</title>
        <authorList>
            <person name="Huang H."/>
        </authorList>
    </citation>
    <scope>NUCLEOTIDE SEQUENCE [LARGE SCALE GENOMIC DNA]</scope>
    <source>
        <strain evidence="1 2">L7-75</strain>
    </source>
</reference>
<organism evidence="1 2">
    <name type="scientific">Paenibacillus lemnae</name>
    <dbReference type="NCBI Taxonomy" id="1330551"/>
    <lineage>
        <taxon>Bacteria</taxon>
        <taxon>Bacillati</taxon>
        <taxon>Bacillota</taxon>
        <taxon>Bacilli</taxon>
        <taxon>Bacillales</taxon>
        <taxon>Paenibacillaceae</taxon>
        <taxon>Paenibacillus</taxon>
    </lineage>
</organism>
<accession>A0A848M5A5</accession>
<name>A0A848M5A5_PAELE</name>
<sequence length="83" mass="9322">MGIIIVEICDTNLMSALDLERLEELYPEIAVLRADCMNLCGLCRLRPYALVNGKRIIGQTTEECVENIKTAIEAELAIYHDLP</sequence>
<dbReference type="AlphaFoldDB" id="A0A848M5A5"/>
<proteinExistence type="predicted"/>
<dbReference type="Pfam" id="PF07293">
    <property type="entry name" value="DUF1450"/>
    <property type="match status" value="1"/>
</dbReference>
<dbReference type="EMBL" id="JABBPN010000008">
    <property type="protein sequence ID" value="NMO96298.1"/>
    <property type="molecule type" value="Genomic_DNA"/>
</dbReference>
<dbReference type="RefSeq" id="WP_169505078.1">
    <property type="nucleotide sequence ID" value="NZ_JABBPN010000008.1"/>
</dbReference>
<gene>
    <name evidence="1" type="ORF">HII30_11000</name>
</gene>
<protein>
    <submittedName>
        <fullName evidence="1">DUF1450 domain-containing protein</fullName>
    </submittedName>
</protein>
<dbReference type="InterPro" id="IPR009910">
    <property type="entry name" value="DUF1450"/>
</dbReference>
<evidence type="ECO:0000313" key="2">
    <source>
        <dbReference type="Proteomes" id="UP000565468"/>
    </source>
</evidence>